<gene>
    <name evidence="5" type="ORF">ENV75_06410</name>
</gene>
<evidence type="ECO:0000256" key="3">
    <source>
        <dbReference type="SAM" id="Coils"/>
    </source>
</evidence>
<feature type="coiled-coil region" evidence="3">
    <location>
        <begin position="32"/>
        <end position="59"/>
    </location>
</feature>
<dbReference type="InterPro" id="IPR036890">
    <property type="entry name" value="HATPase_C_sf"/>
</dbReference>
<feature type="domain" description="CheW-like" evidence="4">
    <location>
        <begin position="200"/>
        <end position="330"/>
    </location>
</feature>
<dbReference type="Gene3D" id="2.30.30.40">
    <property type="entry name" value="SH3 Domains"/>
    <property type="match status" value="1"/>
</dbReference>
<accession>A0A7C4EL53</accession>
<dbReference type="GO" id="GO:0004673">
    <property type="term" value="F:protein histidine kinase activity"/>
    <property type="evidence" value="ECO:0007669"/>
    <property type="project" value="UniProtKB-EC"/>
</dbReference>
<dbReference type="SUPFAM" id="SSF50341">
    <property type="entry name" value="CheW-like"/>
    <property type="match status" value="1"/>
</dbReference>
<dbReference type="GO" id="GO:0006935">
    <property type="term" value="P:chemotaxis"/>
    <property type="evidence" value="ECO:0007669"/>
    <property type="project" value="InterPro"/>
</dbReference>
<dbReference type="InterPro" id="IPR036061">
    <property type="entry name" value="CheW-like_dom_sf"/>
</dbReference>
<dbReference type="GO" id="GO:0007165">
    <property type="term" value="P:signal transduction"/>
    <property type="evidence" value="ECO:0007669"/>
    <property type="project" value="InterPro"/>
</dbReference>
<dbReference type="Gene3D" id="3.30.565.10">
    <property type="entry name" value="Histidine kinase-like ATPase, C-terminal domain"/>
    <property type="match status" value="1"/>
</dbReference>
<dbReference type="Gene3D" id="2.40.50.180">
    <property type="entry name" value="CheA-289, Domain 4"/>
    <property type="match status" value="1"/>
</dbReference>
<reference evidence="5" key="1">
    <citation type="journal article" date="2020" name="mSystems">
        <title>Genome- and Community-Level Interaction Insights into Carbon Utilization and Element Cycling Functions of Hydrothermarchaeota in Hydrothermal Sediment.</title>
        <authorList>
            <person name="Zhou Z."/>
            <person name="Liu Y."/>
            <person name="Xu W."/>
            <person name="Pan J."/>
            <person name="Luo Z.H."/>
            <person name="Li M."/>
        </authorList>
    </citation>
    <scope>NUCLEOTIDE SEQUENCE [LARGE SCALE GENOMIC DNA]</scope>
    <source>
        <strain evidence="5">SpSt-788</strain>
    </source>
</reference>
<dbReference type="SMART" id="SM00260">
    <property type="entry name" value="CheW"/>
    <property type="match status" value="1"/>
</dbReference>
<dbReference type="InterPro" id="IPR002545">
    <property type="entry name" value="CheW-lke_dom"/>
</dbReference>
<evidence type="ECO:0000256" key="2">
    <source>
        <dbReference type="ARBA" id="ARBA00012438"/>
    </source>
</evidence>
<dbReference type="EMBL" id="DTHO01000068">
    <property type="protein sequence ID" value="HGH00060.1"/>
    <property type="molecule type" value="Genomic_DNA"/>
</dbReference>
<organism evidence="5">
    <name type="scientific">Thermodesulfovibrio aggregans</name>
    <dbReference type="NCBI Taxonomy" id="86166"/>
    <lineage>
        <taxon>Bacteria</taxon>
        <taxon>Pseudomonadati</taxon>
        <taxon>Nitrospirota</taxon>
        <taxon>Thermodesulfovibrionia</taxon>
        <taxon>Thermodesulfovibrionales</taxon>
        <taxon>Thermodesulfovibrionaceae</taxon>
        <taxon>Thermodesulfovibrio</taxon>
    </lineage>
</organism>
<comment type="catalytic activity">
    <reaction evidence="1">
        <text>ATP + protein L-histidine = ADP + protein N-phospho-L-histidine.</text>
        <dbReference type="EC" id="2.7.13.3"/>
    </reaction>
</comment>
<dbReference type="PANTHER" id="PTHR43395">
    <property type="entry name" value="SENSOR HISTIDINE KINASE CHEA"/>
    <property type="match status" value="1"/>
</dbReference>
<dbReference type="PROSITE" id="PS50851">
    <property type="entry name" value="CHEW"/>
    <property type="match status" value="1"/>
</dbReference>
<dbReference type="EC" id="2.7.13.3" evidence="2"/>
<dbReference type="SUPFAM" id="SSF55874">
    <property type="entry name" value="ATPase domain of HSP90 chaperone/DNA topoisomerase II/histidine kinase"/>
    <property type="match status" value="1"/>
</dbReference>
<sequence>MINKTSELSSSELLPICIEEVLDEYLNFLKRIQEISESIEEFSRNLKSLSREIQHLEEYLIEIKMIPIGKLFEEVFHKVKEMAEESGKVIEIEVKGAEIKIDPSIFEALSQPFFYILRNIVQQGIEKPAGYIKINAKKKGRDIVIKIKNNLFPPEFSISDEMDFLTVKKTISKLRGTVEIFSENDEETTFTIKIPQSLDVSILLIFRSLNLEFAVPITHIERIVSAEDFPNLKDEKMINHRNRVIPVKYFSEIFLQQTDKIDEKSYIIIFNMFGTRKGLLVEDILGYEEVVIQSFGKFLEGLNQYSGYYVSAEGIPRYVINPLRIFEEGI</sequence>
<keyword evidence="3" id="KW-0175">Coiled coil</keyword>
<evidence type="ECO:0000313" key="5">
    <source>
        <dbReference type="EMBL" id="HGH00060.1"/>
    </source>
</evidence>
<evidence type="ECO:0000256" key="1">
    <source>
        <dbReference type="ARBA" id="ARBA00000085"/>
    </source>
</evidence>
<comment type="caution">
    <text evidence="5">The sequence shown here is derived from an EMBL/GenBank/DDBJ whole genome shotgun (WGS) entry which is preliminary data.</text>
</comment>
<dbReference type="AlphaFoldDB" id="A0A7C4EL53"/>
<dbReference type="Pfam" id="PF01584">
    <property type="entry name" value="CheW"/>
    <property type="match status" value="1"/>
</dbReference>
<evidence type="ECO:0000259" key="4">
    <source>
        <dbReference type="PROSITE" id="PS50851"/>
    </source>
</evidence>
<name>A0A7C4EL53_9BACT</name>
<dbReference type="PANTHER" id="PTHR43395:SF1">
    <property type="entry name" value="CHEMOTAXIS PROTEIN CHEA"/>
    <property type="match status" value="1"/>
</dbReference>
<protein>
    <recommendedName>
        <fullName evidence="2">histidine kinase</fullName>
        <ecNumber evidence="2">2.7.13.3</ecNumber>
    </recommendedName>
</protein>
<proteinExistence type="predicted"/>
<dbReference type="InterPro" id="IPR051315">
    <property type="entry name" value="Bact_Chemotaxis_CheA"/>
</dbReference>